<comment type="caution">
    <text evidence="1">The sequence shown here is derived from an EMBL/GenBank/DDBJ whole genome shotgun (WGS) entry which is preliminary data.</text>
</comment>
<organism evidence="1 2">
    <name type="scientific">Anaerobacillus alkalilacustris</name>
    <dbReference type="NCBI Taxonomy" id="393763"/>
    <lineage>
        <taxon>Bacteria</taxon>
        <taxon>Bacillati</taxon>
        <taxon>Bacillota</taxon>
        <taxon>Bacilli</taxon>
        <taxon>Bacillales</taxon>
        <taxon>Bacillaceae</taxon>
        <taxon>Anaerobacillus</taxon>
    </lineage>
</organism>
<keyword evidence="2" id="KW-1185">Reference proteome</keyword>
<proteinExistence type="predicted"/>
<dbReference type="EMBL" id="MLQR01000009">
    <property type="protein sequence ID" value="OIJ16366.1"/>
    <property type="molecule type" value="Genomic_DNA"/>
</dbReference>
<sequence length="64" mass="7326">MNQHFSFGLEKNGFTVINKDTLYYSKQGYGLMEGSRKEISSITYFVANVIAGEDYLIRLKTKIP</sequence>
<reference evidence="1 2" key="1">
    <citation type="submission" date="2016-10" db="EMBL/GenBank/DDBJ databases">
        <title>Draft genome sequences of four alkaliphilic bacteria belonging to the Anaerobacillus genus.</title>
        <authorList>
            <person name="Bassil N.M."/>
            <person name="Lloyd J.R."/>
        </authorList>
    </citation>
    <scope>NUCLEOTIDE SEQUENCE [LARGE SCALE GENOMIC DNA]</scope>
    <source>
        <strain evidence="1 2">DSM 18345</strain>
    </source>
</reference>
<dbReference type="AlphaFoldDB" id="A0A1S2LVJ8"/>
<evidence type="ECO:0000313" key="1">
    <source>
        <dbReference type="EMBL" id="OIJ16366.1"/>
    </source>
</evidence>
<dbReference type="Proteomes" id="UP000179524">
    <property type="component" value="Unassembled WGS sequence"/>
</dbReference>
<evidence type="ECO:0000313" key="2">
    <source>
        <dbReference type="Proteomes" id="UP000179524"/>
    </source>
</evidence>
<gene>
    <name evidence="1" type="ORF">BKP37_06275</name>
</gene>
<protein>
    <submittedName>
        <fullName evidence="1">Uncharacterized protein</fullName>
    </submittedName>
</protein>
<dbReference type="RefSeq" id="WP_071308785.1">
    <property type="nucleotide sequence ID" value="NZ_MLQR01000009.1"/>
</dbReference>
<accession>A0A1S2LVJ8</accession>
<name>A0A1S2LVJ8_9BACI</name>